<proteinExistence type="predicted"/>
<keyword evidence="3" id="KW-0863">Zinc-finger</keyword>
<accession>A0A2A6BBP5</accession>
<accession>A0A8R1UF59</accession>
<dbReference type="Pfam" id="PF00096">
    <property type="entry name" value="zf-C2H2"/>
    <property type="match status" value="2"/>
</dbReference>
<dbReference type="FunFam" id="3.30.160.60:FF:004838">
    <property type="match status" value="1"/>
</dbReference>
<reference evidence="7" key="2">
    <citation type="submission" date="2022-06" db="UniProtKB">
        <authorList>
            <consortium name="EnsemblMetazoa"/>
        </authorList>
    </citation>
    <scope>IDENTIFICATION</scope>
    <source>
        <strain evidence="7">PS312</strain>
    </source>
</reference>
<dbReference type="SMART" id="SM00355">
    <property type="entry name" value="ZnF_C2H2"/>
    <property type="match status" value="10"/>
</dbReference>
<feature type="region of interest" description="Disordered" evidence="6">
    <location>
        <begin position="1"/>
        <end position="39"/>
    </location>
</feature>
<dbReference type="Gene3D" id="3.30.160.60">
    <property type="entry name" value="Classic Zinc Finger"/>
    <property type="match status" value="5"/>
</dbReference>
<dbReference type="PROSITE" id="PS00028">
    <property type="entry name" value="ZINC_FINGER_C2H2_1"/>
    <property type="match status" value="6"/>
</dbReference>
<dbReference type="OrthoDB" id="6077919at2759"/>
<keyword evidence="2" id="KW-0677">Repeat</keyword>
<feature type="compositionally biased region" description="Acidic residues" evidence="6">
    <location>
        <begin position="618"/>
        <end position="640"/>
    </location>
</feature>
<dbReference type="PANTHER" id="PTHR24388">
    <property type="entry name" value="ZINC FINGER PROTEIN"/>
    <property type="match status" value="1"/>
</dbReference>
<protein>
    <submittedName>
        <fullName evidence="7">Zinc finger protein</fullName>
    </submittedName>
</protein>
<dbReference type="GO" id="GO:0008270">
    <property type="term" value="F:zinc ion binding"/>
    <property type="evidence" value="ECO:0007669"/>
    <property type="project" value="UniProtKB-KW"/>
</dbReference>
<keyword evidence="4" id="KW-0862">Zinc</keyword>
<dbReference type="Proteomes" id="UP000005239">
    <property type="component" value="Unassembled WGS sequence"/>
</dbReference>
<evidence type="ECO:0000256" key="3">
    <source>
        <dbReference type="ARBA" id="ARBA00022771"/>
    </source>
</evidence>
<evidence type="ECO:0000313" key="7">
    <source>
        <dbReference type="EnsemblMetazoa" id="PPA25024.1"/>
    </source>
</evidence>
<feature type="compositionally biased region" description="Basic residues" evidence="6">
    <location>
        <begin position="538"/>
        <end position="555"/>
    </location>
</feature>
<dbReference type="PANTHER" id="PTHR24388:SF53">
    <property type="entry name" value="CHORION TRANSCRIPTION FACTOR CF2-RELATED"/>
    <property type="match status" value="1"/>
</dbReference>
<evidence type="ECO:0000313" key="8">
    <source>
        <dbReference type="Proteomes" id="UP000005239"/>
    </source>
</evidence>
<dbReference type="InterPro" id="IPR013087">
    <property type="entry name" value="Znf_C2H2_type"/>
</dbReference>
<keyword evidence="5" id="KW-0539">Nucleus</keyword>
<keyword evidence="8" id="KW-1185">Reference proteome</keyword>
<name>A0A2A6BBP5_PRIPA</name>
<dbReference type="AlphaFoldDB" id="A0A2A6BBP5"/>
<evidence type="ECO:0000256" key="4">
    <source>
        <dbReference type="ARBA" id="ARBA00022833"/>
    </source>
</evidence>
<evidence type="ECO:0000256" key="6">
    <source>
        <dbReference type="SAM" id="MobiDB-lite"/>
    </source>
</evidence>
<gene>
    <name evidence="7" type="primary">WBGene00114578</name>
</gene>
<dbReference type="GO" id="GO:0045944">
    <property type="term" value="P:positive regulation of transcription by RNA polymerase II"/>
    <property type="evidence" value="ECO:0000318"/>
    <property type="project" value="GO_Central"/>
</dbReference>
<sequence>MEPATAPAAEQAAPIATAAAPPEAAAHAAAAAKPPSAPPRFASLAQRRALFNLKPVAVVTPLRASSTTAAAAAAARRPAARRSDVIVPSSRMTGMAAAGSAAAAAAARAAVKRPELVEPHHGLDARRRGGPAVAAAAAADAAVEMYGSYGMGLVTHGFRAHGVRKTPQERGKLMAIETNDQKSYYRVPASGDEGEKCPLCAERFVGPSSLSKHLLKDHKDERTYHFKCDECPRAYRSYDGMQKHQRIDHKRGQIASGLTGDWEASGPKQVCPLCAAPFRTEHRLSMHLLSLHRDTPVRHFRCDDCGAGFYTLEVLRKHKKKHQMRVNLPFPCDACCMRFSTWNGAITHQVQIHGKISNSVRSLKPEREKKFACPVCDELFDSVRSLSAHIIAAPGHEHLKHFECDICKDRFRSFVTMKCHRRLTHFRRRDAGFRFDCDVCERRFRKWEGLRAHQKMKHGEVTAATQARAQDRDYGQQCPLCKMYYQGAHSLSEHIVTAHADYEGKLFDCDECDKSYRHFAHLRAHKHTVWGKHKMPMKFKRRSTVPGGRRPRKHLVALSDQPAEAQSAAAGGDREDKDEAPAQSIGDEGQPVGQLEEGELDSEDESHSYIEDAMMSDIESEDEEGEEMEEGECTSDEDEPTTSAAKL</sequence>
<dbReference type="InterPro" id="IPR036236">
    <property type="entry name" value="Znf_C2H2_sf"/>
</dbReference>
<dbReference type="Pfam" id="PF13912">
    <property type="entry name" value="zf-C2H2_6"/>
    <property type="match status" value="1"/>
</dbReference>
<dbReference type="InterPro" id="IPR050527">
    <property type="entry name" value="Snail/Krueppel_Znf"/>
</dbReference>
<organism evidence="7 8">
    <name type="scientific">Pristionchus pacificus</name>
    <name type="common">Parasitic nematode worm</name>
    <dbReference type="NCBI Taxonomy" id="54126"/>
    <lineage>
        <taxon>Eukaryota</taxon>
        <taxon>Metazoa</taxon>
        <taxon>Ecdysozoa</taxon>
        <taxon>Nematoda</taxon>
        <taxon>Chromadorea</taxon>
        <taxon>Rhabditida</taxon>
        <taxon>Rhabditina</taxon>
        <taxon>Diplogasteromorpha</taxon>
        <taxon>Diplogasteroidea</taxon>
        <taxon>Neodiplogasteridae</taxon>
        <taxon>Pristionchus</taxon>
    </lineage>
</organism>
<evidence type="ECO:0000256" key="2">
    <source>
        <dbReference type="ARBA" id="ARBA00022737"/>
    </source>
</evidence>
<dbReference type="GO" id="GO:0005634">
    <property type="term" value="C:nucleus"/>
    <property type="evidence" value="ECO:0000318"/>
    <property type="project" value="GO_Central"/>
</dbReference>
<keyword evidence="1" id="KW-0479">Metal-binding</keyword>
<dbReference type="EnsemblMetazoa" id="PPA25024.1">
    <property type="protein sequence ID" value="PPA25024.1"/>
    <property type="gene ID" value="WBGene00114578"/>
</dbReference>
<evidence type="ECO:0000256" key="1">
    <source>
        <dbReference type="ARBA" id="ARBA00022723"/>
    </source>
</evidence>
<reference evidence="8" key="1">
    <citation type="journal article" date="2008" name="Nat. Genet.">
        <title>The Pristionchus pacificus genome provides a unique perspective on nematode lifestyle and parasitism.</title>
        <authorList>
            <person name="Dieterich C."/>
            <person name="Clifton S.W."/>
            <person name="Schuster L.N."/>
            <person name="Chinwalla A."/>
            <person name="Delehaunty K."/>
            <person name="Dinkelacker I."/>
            <person name="Fulton L."/>
            <person name="Fulton R."/>
            <person name="Godfrey J."/>
            <person name="Minx P."/>
            <person name="Mitreva M."/>
            <person name="Roeseler W."/>
            <person name="Tian H."/>
            <person name="Witte H."/>
            <person name="Yang S.P."/>
            <person name="Wilson R.K."/>
            <person name="Sommer R.J."/>
        </authorList>
    </citation>
    <scope>NUCLEOTIDE SEQUENCE [LARGE SCALE GENOMIC DNA]</scope>
    <source>
        <strain evidence="8">PS312</strain>
    </source>
</reference>
<dbReference type="PROSITE" id="PS50157">
    <property type="entry name" value="ZINC_FINGER_C2H2_2"/>
    <property type="match status" value="6"/>
</dbReference>
<dbReference type="SUPFAM" id="SSF57667">
    <property type="entry name" value="beta-beta-alpha zinc fingers"/>
    <property type="match status" value="4"/>
</dbReference>
<feature type="region of interest" description="Disordered" evidence="6">
    <location>
        <begin position="538"/>
        <end position="647"/>
    </location>
</feature>
<evidence type="ECO:0000256" key="5">
    <source>
        <dbReference type="ARBA" id="ARBA00023242"/>
    </source>
</evidence>